<dbReference type="CDD" id="cd16917">
    <property type="entry name" value="HATPase_UhpB-NarQ-NarX-like"/>
    <property type="match status" value="1"/>
</dbReference>
<keyword evidence="9" id="KW-0472">Membrane</keyword>
<evidence type="ECO:0000256" key="6">
    <source>
        <dbReference type="ARBA" id="ARBA00022777"/>
    </source>
</evidence>
<dbReference type="InterPro" id="IPR036890">
    <property type="entry name" value="HATPase_C_sf"/>
</dbReference>
<evidence type="ECO:0000259" key="10">
    <source>
        <dbReference type="Pfam" id="PF02518"/>
    </source>
</evidence>
<dbReference type="PANTHER" id="PTHR24421">
    <property type="entry name" value="NITRATE/NITRITE SENSOR PROTEIN NARX-RELATED"/>
    <property type="match status" value="1"/>
</dbReference>
<keyword evidence="3" id="KW-0597">Phosphoprotein</keyword>
<dbReference type="InterPro" id="IPR011712">
    <property type="entry name" value="Sig_transdc_His_kin_sub3_dim/P"/>
</dbReference>
<feature type="transmembrane region" description="Helical" evidence="9">
    <location>
        <begin position="139"/>
        <end position="157"/>
    </location>
</feature>
<dbReference type="GO" id="GO:0000155">
    <property type="term" value="F:phosphorelay sensor kinase activity"/>
    <property type="evidence" value="ECO:0007669"/>
    <property type="project" value="InterPro"/>
</dbReference>
<evidence type="ECO:0000259" key="11">
    <source>
        <dbReference type="Pfam" id="PF07730"/>
    </source>
</evidence>
<dbReference type="Pfam" id="PF07730">
    <property type="entry name" value="HisKA_3"/>
    <property type="match status" value="1"/>
</dbReference>
<dbReference type="GO" id="GO:0046983">
    <property type="term" value="F:protein dimerization activity"/>
    <property type="evidence" value="ECO:0007669"/>
    <property type="project" value="InterPro"/>
</dbReference>
<evidence type="ECO:0000256" key="8">
    <source>
        <dbReference type="ARBA" id="ARBA00023012"/>
    </source>
</evidence>
<feature type="transmembrane region" description="Helical" evidence="9">
    <location>
        <begin position="42"/>
        <end position="57"/>
    </location>
</feature>
<evidence type="ECO:0000256" key="5">
    <source>
        <dbReference type="ARBA" id="ARBA00022741"/>
    </source>
</evidence>
<protein>
    <recommendedName>
        <fullName evidence="2">histidine kinase</fullName>
        <ecNumber evidence="2">2.7.13.3</ecNumber>
    </recommendedName>
</protein>
<dbReference type="InterPro" id="IPR003594">
    <property type="entry name" value="HATPase_dom"/>
</dbReference>
<feature type="domain" description="Histidine kinase/HSP90-like ATPase" evidence="10">
    <location>
        <begin position="298"/>
        <end position="384"/>
    </location>
</feature>
<dbReference type="EC" id="2.7.13.3" evidence="2"/>
<feature type="transmembrane region" description="Helical" evidence="9">
    <location>
        <begin position="109"/>
        <end position="127"/>
    </location>
</feature>
<dbReference type="Proteomes" id="UP000576969">
    <property type="component" value="Unassembled WGS sequence"/>
</dbReference>
<accession>A0A7Y9GQ56</accession>
<comment type="catalytic activity">
    <reaction evidence="1">
        <text>ATP + protein L-histidine = ADP + protein N-phospho-L-histidine.</text>
        <dbReference type="EC" id="2.7.13.3"/>
    </reaction>
</comment>
<keyword evidence="8" id="KW-0902">Two-component regulatory system</keyword>
<dbReference type="RefSeq" id="WP_179490495.1">
    <property type="nucleotide sequence ID" value="NZ_JACCBV010000001.1"/>
</dbReference>
<keyword evidence="6 12" id="KW-0418">Kinase</keyword>
<dbReference type="Gene3D" id="1.20.5.1930">
    <property type="match status" value="1"/>
</dbReference>
<sequence>MIWRRRLWVGVQDAFLAVVVIVLGLAELWIPFESVYGDGSPIVSSIGVVLSGAAIALRRLRTEACIIVFVVWLAIGVVTLGHMHALFFGQIVPFMVALYSLARHGRGRVPWIGAGVAAATLLFGDIFLDTLQGLDEIVFHWSMCTVAFAVGWGLRLSEQRAVAAALRLSDVEHHAREETIAAVAAERTRIARELHDILAHSVSVMVVQAGAAEQVVGDDPEFVRRALESIRSTGTASLDEVRRVVEMLRDPEDAVMLDPQPGLAALRDLVEASESHGLHTTLDTHGDLGSVPAGLGLAVYRIVQESLTNVRKHSDASHARVVVRVSEAAVELDVHDDGTAVGSGHEGRVGHGLIGIRERAALYGGEVTAGHNGSGFRVSAVLPAVSRHG</sequence>
<evidence type="ECO:0000256" key="1">
    <source>
        <dbReference type="ARBA" id="ARBA00000085"/>
    </source>
</evidence>
<reference evidence="12 13" key="1">
    <citation type="submission" date="2020-07" db="EMBL/GenBank/DDBJ databases">
        <title>Sequencing the genomes of 1000 actinobacteria strains.</title>
        <authorList>
            <person name="Klenk H.-P."/>
        </authorList>
    </citation>
    <scope>NUCLEOTIDE SEQUENCE [LARGE SCALE GENOMIC DNA]</scope>
    <source>
        <strain evidence="12 13">DSM 24662</strain>
    </source>
</reference>
<evidence type="ECO:0000256" key="7">
    <source>
        <dbReference type="ARBA" id="ARBA00022840"/>
    </source>
</evidence>
<keyword evidence="4" id="KW-0808">Transferase</keyword>
<dbReference type="PANTHER" id="PTHR24421:SF10">
    <property type="entry name" value="NITRATE_NITRITE SENSOR PROTEIN NARQ"/>
    <property type="match status" value="1"/>
</dbReference>
<dbReference type="AlphaFoldDB" id="A0A7Y9GQ56"/>
<feature type="transmembrane region" description="Helical" evidence="9">
    <location>
        <begin position="86"/>
        <end position="102"/>
    </location>
</feature>
<organism evidence="12 13">
    <name type="scientific">Microbacterium immunditiarum</name>
    <dbReference type="NCBI Taxonomy" id="337480"/>
    <lineage>
        <taxon>Bacteria</taxon>
        <taxon>Bacillati</taxon>
        <taxon>Actinomycetota</taxon>
        <taxon>Actinomycetes</taxon>
        <taxon>Micrococcales</taxon>
        <taxon>Microbacteriaceae</taxon>
        <taxon>Microbacterium</taxon>
    </lineage>
</organism>
<gene>
    <name evidence="12" type="ORF">BJ991_002515</name>
</gene>
<feature type="transmembrane region" description="Helical" evidence="9">
    <location>
        <begin position="64"/>
        <end position="80"/>
    </location>
</feature>
<keyword evidence="9" id="KW-0812">Transmembrane</keyword>
<dbReference type="SUPFAM" id="SSF55874">
    <property type="entry name" value="ATPase domain of HSP90 chaperone/DNA topoisomerase II/histidine kinase"/>
    <property type="match status" value="1"/>
</dbReference>
<evidence type="ECO:0000256" key="9">
    <source>
        <dbReference type="SAM" id="Phobius"/>
    </source>
</evidence>
<dbReference type="Gene3D" id="3.30.565.10">
    <property type="entry name" value="Histidine kinase-like ATPase, C-terminal domain"/>
    <property type="match status" value="1"/>
</dbReference>
<evidence type="ECO:0000313" key="12">
    <source>
        <dbReference type="EMBL" id="NYE20487.1"/>
    </source>
</evidence>
<dbReference type="GO" id="GO:0016020">
    <property type="term" value="C:membrane"/>
    <property type="evidence" value="ECO:0007669"/>
    <property type="project" value="InterPro"/>
</dbReference>
<dbReference type="Pfam" id="PF02518">
    <property type="entry name" value="HATPase_c"/>
    <property type="match status" value="1"/>
</dbReference>
<keyword evidence="7" id="KW-0067">ATP-binding</keyword>
<evidence type="ECO:0000256" key="2">
    <source>
        <dbReference type="ARBA" id="ARBA00012438"/>
    </source>
</evidence>
<keyword evidence="9" id="KW-1133">Transmembrane helix</keyword>
<dbReference type="InterPro" id="IPR050482">
    <property type="entry name" value="Sensor_HK_TwoCompSys"/>
</dbReference>
<evidence type="ECO:0000256" key="4">
    <source>
        <dbReference type="ARBA" id="ARBA00022679"/>
    </source>
</evidence>
<keyword evidence="13" id="KW-1185">Reference proteome</keyword>
<feature type="transmembrane region" description="Helical" evidence="9">
    <location>
        <begin position="7"/>
        <end position="30"/>
    </location>
</feature>
<keyword evidence="5" id="KW-0547">Nucleotide-binding</keyword>
<dbReference type="EMBL" id="JACCBV010000001">
    <property type="protein sequence ID" value="NYE20487.1"/>
    <property type="molecule type" value="Genomic_DNA"/>
</dbReference>
<feature type="domain" description="Signal transduction histidine kinase subgroup 3 dimerisation and phosphoacceptor" evidence="11">
    <location>
        <begin position="186"/>
        <end position="252"/>
    </location>
</feature>
<dbReference type="GO" id="GO:0005524">
    <property type="term" value="F:ATP binding"/>
    <property type="evidence" value="ECO:0007669"/>
    <property type="project" value="UniProtKB-KW"/>
</dbReference>
<evidence type="ECO:0000256" key="3">
    <source>
        <dbReference type="ARBA" id="ARBA00022553"/>
    </source>
</evidence>
<comment type="caution">
    <text evidence="12">The sequence shown here is derived from an EMBL/GenBank/DDBJ whole genome shotgun (WGS) entry which is preliminary data.</text>
</comment>
<name>A0A7Y9GQ56_9MICO</name>
<proteinExistence type="predicted"/>
<evidence type="ECO:0000313" key="13">
    <source>
        <dbReference type="Proteomes" id="UP000576969"/>
    </source>
</evidence>